<feature type="compositionally biased region" description="Polar residues" evidence="1">
    <location>
        <begin position="128"/>
        <end position="140"/>
    </location>
</feature>
<evidence type="ECO:0000313" key="4">
    <source>
        <dbReference type="Proteomes" id="UP001623660"/>
    </source>
</evidence>
<protein>
    <submittedName>
        <fullName evidence="3">Uncharacterized protein</fullName>
    </submittedName>
</protein>
<organism evidence="3 4">
    <name type="scientific">Candidatus Clostridium eludens</name>
    <dbReference type="NCBI Taxonomy" id="3381663"/>
    <lineage>
        <taxon>Bacteria</taxon>
        <taxon>Bacillati</taxon>
        <taxon>Bacillota</taxon>
        <taxon>Clostridia</taxon>
        <taxon>Eubacteriales</taxon>
        <taxon>Clostridiaceae</taxon>
        <taxon>Clostridium</taxon>
    </lineage>
</organism>
<dbReference type="Proteomes" id="UP001623660">
    <property type="component" value="Unassembled WGS sequence"/>
</dbReference>
<sequence length="164" mass="17382">MLKNKYKIISAVMIAAPLLINTGIATTVHANPRYANPAPVSYTSYYYTFTNFQTKLDSLVSAGTITQAQESIILNLYYSDKIGSYSTFKAQLDVLVTVGTITQSQEYSILNVFTSWGSSWELPAPSDQFGQGNGAPNSFGQGNGAPNGSGQGNGAPNGSGQHGL</sequence>
<feature type="compositionally biased region" description="Gly residues" evidence="1">
    <location>
        <begin position="141"/>
        <end position="164"/>
    </location>
</feature>
<name>A0ABW8SEF6_9CLOT</name>
<proteinExistence type="predicted"/>
<keyword evidence="2" id="KW-0732">Signal</keyword>
<gene>
    <name evidence="3" type="ORF">ACJDU8_02260</name>
</gene>
<comment type="caution">
    <text evidence="3">The sequence shown here is derived from an EMBL/GenBank/DDBJ whole genome shotgun (WGS) entry which is preliminary data.</text>
</comment>
<dbReference type="RefSeq" id="WP_406790524.1">
    <property type="nucleotide sequence ID" value="NZ_JBJHZX010000002.1"/>
</dbReference>
<evidence type="ECO:0000256" key="2">
    <source>
        <dbReference type="SAM" id="SignalP"/>
    </source>
</evidence>
<accession>A0ABW8SEF6</accession>
<evidence type="ECO:0000256" key="1">
    <source>
        <dbReference type="SAM" id="MobiDB-lite"/>
    </source>
</evidence>
<feature type="chain" id="PRO_5046324278" evidence="2">
    <location>
        <begin position="31"/>
        <end position="164"/>
    </location>
</feature>
<dbReference type="EMBL" id="JBJHZX010000002">
    <property type="protein sequence ID" value="MFL0194404.1"/>
    <property type="molecule type" value="Genomic_DNA"/>
</dbReference>
<evidence type="ECO:0000313" key="3">
    <source>
        <dbReference type="EMBL" id="MFL0194404.1"/>
    </source>
</evidence>
<keyword evidence="4" id="KW-1185">Reference proteome</keyword>
<reference evidence="3 4" key="1">
    <citation type="submission" date="2024-11" db="EMBL/GenBank/DDBJ databases">
        <authorList>
            <person name="Heng Y.C."/>
            <person name="Lim A.C.H."/>
            <person name="Lee J.K.Y."/>
            <person name="Kittelmann S."/>
        </authorList>
    </citation>
    <scope>NUCLEOTIDE SEQUENCE [LARGE SCALE GENOMIC DNA]</scope>
    <source>
        <strain evidence="3 4">WILCCON 0269</strain>
    </source>
</reference>
<feature type="region of interest" description="Disordered" evidence="1">
    <location>
        <begin position="125"/>
        <end position="164"/>
    </location>
</feature>
<feature type="signal peptide" evidence="2">
    <location>
        <begin position="1"/>
        <end position="30"/>
    </location>
</feature>